<proteinExistence type="predicted"/>
<sequence length="10" mass="1175">MKQKLLQATD</sequence>
<accession>A0A0E9RH02</accession>
<evidence type="ECO:0000313" key="1">
    <source>
        <dbReference type="EMBL" id="JAH28359.1"/>
    </source>
</evidence>
<organism evidence="1">
    <name type="scientific">Anguilla anguilla</name>
    <name type="common">European freshwater eel</name>
    <name type="synonym">Muraena anguilla</name>
    <dbReference type="NCBI Taxonomy" id="7936"/>
    <lineage>
        <taxon>Eukaryota</taxon>
        <taxon>Metazoa</taxon>
        <taxon>Chordata</taxon>
        <taxon>Craniata</taxon>
        <taxon>Vertebrata</taxon>
        <taxon>Euteleostomi</taxon>
        <taxon>Actinopterygii</taxon>
        <taxon>Neopterygii</taxon>
        <taxon>Teleostei</taxon>
        <taxon>Anguilliformes</taxon>
        <taxon>Anguillidae</taxon>
        <taxon>Anguilla</taxon>
    </lineage>
</organism>
<dbReference type="EMBL" id="GBXM01080218">
    <property type="protein sequence ID" value="JAH28359.1"/>
    <property type="molecule type" value="Transcribed_RNA"/>
</dbReference>
<reference evidence="1" key="2">
    <citation type="journal article" date="2015" name="Fish Shellfish Immunol.">
        <title>Early steps in the European eel (Anguilla anguilla)-Vibrio vulnificus interaction in the gills: Role of the RtxA13 toxin.</title>
        <authorList>
            <person name="Callol A."/>
            <person name="Pajuelo D."/>
            <person name="Ebbesson L."/>
            <person name="Teles M."/>
            <person name="MacKenzie S."/>
            <person name="Amaro C."/>
        </authorList>
    </citation>
    <scope>NUCLEOTIDE SEQUENCE</scope>
</reference>
<protein>
    <submittedName>
        <fullName evidence="1">Uncharacterized protein</fullName>
    </submittedName>
</protein>
<name>A0A0E9RH02_ANGAN</name>
<reference evidence="1" key="1">
    <citation type="submission" date="2014-11" db="EMBL/GenBank/DDBJ databases">
        <authorList>
            <person name="Amaro Gonzalez C."/>
        </authorList>
    </citation>
    <scope>NUCLEOTIDE SEQUENCE</scope>
</reference>